<keyword evidence="1" id="KW-0378">Hydrolase</keyword>
<proteinExistence type="predicted"/>
<dbReference type="RefSeq" id="WP_182463473.1">
    <property type="nucleotide sequence ID" value="NZ_CP059732.1"/>
</dbReference>
<evidence type="ECO:0000313" key="2">
    <source>
        <dbReference type="Proteomes" id="UP000515369"/>
    </source>
</evidence>
<sequence length="206" mass="23890">MPTPITTKTTPKRKRKIPDHLVYELMDNKPIYYKGYQSVLNKTKTLEDIMGCSSLQAALVTYLLRIIFRVFDEKKYHVLTNEIGSHIDKNNNLSNDIAIYDKAVLTPDKINKKYPDVPPKIAIEIDTEADTSELTGFGYTYKKSKKLLDFGVERVIWIMINTKTVTVIEPNRDWQVREWNTDIELMDGHTFNIARYLDDEGIVVED</sequence>
<evidence type="ECO:0000313" key="1">
    <source>
        <dbReference type="EMBL" id="QMW06101.1"/>
    </source>
</evidence>
<dbReference type="InterPro" id="IPR011335">
    <property type="entry name" value="Restrct_endonuc-II-like"/>
</dbReference>
<keyword evidence="1" id="KW-0255">Endonuclease</keyword>
<dbReference type="Gene3D" id="3.90.1570.10">
    <property type="entry name" value="tt1808, chain A"/>
    <property type="match status" value="1"/>
</dbReference>
<dbReference type="GO" id="GO:0004519">
    <property type="term" value="F:endonuclease activity"/>
    <property type="evidence" value="ECO:0007669"/>
    <property type="project" value="UniProtKB-KW"/>
</dbReference>
<protein>
    <submittedName>
        <fullName evidence="1">Uma2 family endonuclease</fullName>
    </submittedName>
</protein>
<dbReference type="KEGG" id="sfol:H3H32_15005"/>
<dbReference type="AlphaFoldDB" id="A0A7G5H4Q9"/>
<dbReference type="Proteomes" id="UP000515369">
    <property type="component" value="Chromosome"/>
</dbReference>
<keyword evidence="1" id="KW-0540">Nuclease</keyword>
<reference evidence="1 2" key="1">
    <citation type="submission" date="2020-07" db="EMBL/GenBank/DDBJ databases">
        <title>Spirosoma foliorum sp. nov., isolated from the leaves on the Nejang mountain Korea, Republic of.</title>
        <authorList>
            <person name="Ho H."/>
            <person name="Lee Y.-J."/>
            <person name="Nurcahyanto D.-A."/>
            <person name="Kim S.-G."/>
        </authorList>
    </citation>
    <scope>NUCLEOTIDE SEQUENCE [LARGE SCALE GENOMIC DNA]</scope>
    <source>
        <strain evidence="1 2">PL0136</strain>
    </source>
</reference>
<dbReference type="SUPFAM" id="SSF52980">
    <property type="entry name" value="Restriction endonuclease-like"/>
    <property type="match status" value="1"/>
</dbReference>
<dbReference type="InterPro" id="IPR012296">
    <property type="entry name" value="Nuclease_put_TT1808"/>
</dbReference>
<dbReference type="EMBL" id="CP059732">
    <property type="protein sequence ID" value="QMW06101.1"/>
    <property type="molecule type" value="Genomic_DNA"/>
</dbReference>
<organism evidence="1 2">
    <name type="scientific">Spirosoma foliorum</name>
    <dbReference type="NCBI Taxonomy" id="2710596"/>
    <lineage>
        <taxon>Bacteria</taxon>
        <taxon>Pseudomonadati</taxon>
        <taxon>Bacteroidota</taxon>
        <taxon>Cytophagia</taxon>
        <taxon>Cytophagales</taxon>
        <taxon>Cytophagaceae</taxon>
        <taxon>Spirosoma</taxon>
    </lineage>
</organism>
<name>A0A7G5H4Q9_9BACT</name>
<keyword evidence="2" id="KW-1185">Reference proteome</keyword>
<gene>
    <name evidence="1" type="ORF">H3H32_15005</name>
</gene>
<accession>A0A7G5H4Q9</accession>